<accession>A0A6G1KRZ8</accession>
<proteinExistence type="predicted"/>
<gene>
    <name evidence="1" type="ORF">K504DRAFT_25775</name>
</gene>
<evidence type="ECO:0000313" key="2">
    <source>
        <dbReference type="Proteomes" id="UP000799428"/>
    </source>
</evidence>
<protein>
    <submittedName>
        <fullName evidence="1">Uncharacterized protein</fullName>
    </submittedName>
</protein>
<keyword evidence="2" id="KW-1185">Reference proteome</keyword>
<sequence length="204" mass="22618">MEYLTAAHHLLQRVLPPGTITCSGGFRGSGINKGTRREGVLRDVGVHGHSLVDKRLAHVLLAMYTRYHTALHAPVFMGLILIPETCIGARTWGLSSGYMSCPARPLHLDHLSMVTCSPSCYHVLRVYGVELSCIALHCRVQQVYLLTTCSRCVSSPTTEDGKSRKRPWVRSAFYSARVFHCEATDSSDQLRQSMAACSPRNPYN</sequence>
<dbReference type="Proteomes" id="UP000799428">
    <property type="component" value="Unassembled WGS sequence"/>
</dbReference>
<dbReference type="AlphaFoldDB" id="A0A6G1KRZ8"/>
<reference evidence="1" key="1">
    <citation type="journal article" date="2020" name="Stud. Mycol.">
        <title>101 Dothideomycetes genomes: a test case for predicting lifestyles and emergence of pathogens.</title>
        <authorList>
            <person name="Haridas S."/>
            <person name="Albert R."/>
            <person name="Binder M."/>
            <person name="Bloem J."/>
            <person name="Labutti K."/>
            <person name="Salamov A."/>
            <person name="Andreopoulos B."/>
            <person name="Baker S."/>
            <person name="Barry K."/>
            <person name="Bills G."/>
            <person name="Bluhm B."/>
            <person name="Cannon C."/>
            <person name="Castanera R."/>
            <person name="Culley D."/>
            <person name="Daum C."/>
            <person name="Ezra D."/>
            <person name="Gonzalez J."/>
            <person name="Henrissat B."/>
            <person name="Kuo A."/>
            <person name="Liang C."/>
            <person name="Lipzen A."/>
            <person name="Lutzoni F."/>
            <person name="Magnuson J."/>
            <person name="Mondo S."/>
            <person name="Nolan M."/>
            <person name="Ohm R."/>
            <person name="Pangilinan J."/>
            <person name="Park H.-J."/>
            <person name="Ramirez L."/>
            <person name="Alfaro M."/>
            <person name="Sun H."/>
            <person name="Tritt A."/>
            <person name="Yoshinaga Y."/>
            <person name="Zwiers L.-H."/>
            <person name="Turgeon B."/>
            <person name="Goodwin S."/>
            <person name="Spatafora J."/>
            <person name="Crous P."/>
            <person name="Grigoriev I."/>
        </authorList>
    </citation>
    <scope>NUCLEOTIDE SEQUENCE</scope>
    <source>
        <strain evidence="1">CBS 279.74</strain>
    </source>
</reference>
<evidence type="ECO:0000313" key="1">
    <source>
        <dbReference type="EMBL" id="KAF2715393.1"/>
    </source>
</evidence>
<name>A0A6G1KRZ8_9PLEO</name>
<dbReference type="EMBL" id="MU005764">
    <property type="protein sequence ID" value="KAF2715393.1"/>
    <property type="molecule type" value="Genomic_DNA"/>
</dbReference>
<organism evidence="1 2">
    <name type="scientific">Pleomassaria siparia CBS 279.74</name>
    <dbReference type="NCBI Taxonomy" id="1314801"/>
    <lineage>
        <taxon>Eukaryota</taxon>
        <taxon>Fungi</taxon>
        <taxon>Dikarya</taxon>
        <taxon>Ascomycota</taxon>
        <taxon>Pezizomycotina</taxon>
        <taxon>Dothideomycetes</taxon>
        <taxon>Pleosporomycetidae</taxon>
        <taxon>Pleosporales</taxon>
        <taxon>Pleomassariaceae</taxon>
        <taxon>Pleomassaria</taxon>
    </lineage>
</organism>